<comment type="caution">
    <text evidence="1">The sequence shown here is derived from an EMBL/GenBank/DDBJ whole genome shotgun (WGS) entry which is preliminary data.</text>
</comment>
<evidence type="ECO:0008006" key="3">
    <source>
        <dbReference type="Google" id="ProtNLM"/>
    </source>
</evidence>
<evidence type="ECO:0000313" key="2">
    <source>
        <dbReference type="Proteomes" id="UP000051063"/>
    </source>
</evidence>
<keyword evidence="2" id="KW-1185">Reference proteome</keyword>
<accession>A0ABR5N284</accession>
<organism evidence="1 2">
    <name type="scientific">Brevibacillus choshinensis</name>
    <dbReference type="NCBI Taxonomy" id="54911"/>
    <lineage>
        <taxon>Bacteria</taxon>
        <taxon>Bacillati</taxon>
        <taxon>Bacillota</taxon>
        <taxon>Bacilli</taxon>
        <taxon>Bacillales</taxon>
        <taxon>Paenibacillaceae</taxon>
        <taxon>Brevibacillus</taxon>
    </lineage>
</organism>
<proteinExistence type="predicted"/>
<dbReference type="Proteomes" id="UP000051063">
    <property type="component" value="Unassembled WGS sequence"/>
</dbReference>
<gene>
    <name evidence="1" type="ORF">AN963_24770</name>
</gene>
<reference evidence="1 2" key="1">
    <citation type="submission" date="2015-09" db="EMBL/GenBank/DDBJ databases">
        <title>Genome sequencing project for genomic taxonomy and phylogenomics of Bacillus-like bacteria.</title>
        <authorList>
            <person name="Liu B."/>
            <person name="Wang J."/>
            <person name="Zhu Y."/>
            <person name="Liu G."/>
            <person name="Chen Q."/>
            <person name="Chen Z."/>
            <person name="Lan J."/>
            <person name="Che J."/>
            <person name="Ge C."/>
            <person name="Shi H."/>
            <person name="Pan Z."/>
            <person name="Liu X."/>
        </authorList>
    </citation>
    <scope>NUCLEOTIDE SEQUENCE [LARGE SCALE GENOMIC DNA]</scope>
    <source>
        <strain evidence="1 2">DSM 8552</strain>
    </source>
</reference>
<sequence>MGYEITMSCYNQNCSNSFAVFIMGAVTFESAIDNANTLNNTRTEICPACGHVMGFFASKKEK</sequence>
<evidence type="ECO:0000313" key="1">
    <source>
        <dbReference type="EMBL" id="KQL44597.1"/>
    </source>
</evidence>
<dbReference type="EMBL" id="LJJB01000013">
    <property type="protein sequence ID" value="KQL44597.1"/>
    <property type="molecule type" value="Genomic_DNA"/>
</dbReference>
<name>A0ABR5N284_BRECH</name>
<protein>
    <recommendedName>
        <fullName evidence="3">DUF5679 domain-containing protein</fullName>
    </recommendedName>
</protein>